<name>A0A3P3WCG7_9FLAO</name>
<dbReference type="SUPFAM" id="SSF54060">
    <property type="entry name" value="His-Me finger endonucleases"/>
    <property type="match status" value="1"/>
</dbReference>
<dbReference type="InterPro" id="IPR044925">
    <property type="entry name" value="His-Me_finger_sf"/>
</dbReference>
<dbReference type="Proteomes" id="UP000275719">
    <property type="component" value="Unassembled WGS sequence"/>
</dbReference>
<protein>
    <submittedName>
        <fullName evidence="1">Uncharacterized protein</fullName>
    </submittedName>
</protein>
<sequence length="177" mass="20795">MEQLSMLNKLAQIETNGKLLPFSPYYIIFSDGRIYSLRSNKFLKKVKSAGKTSEKYYYTYDLGASGKHLVTRLVMFVFGKHKYKNIIEMPKITLKNNDLEDLSISNLEFVTQSEINKKYDIKPSEKCYLNNNNQKIDEDQIEIIKDLRNQNISLKQIGLKYNTSEMSVHRFIKKYQL</sequence>
<dbReference type="EMBL" id="RQVQ01000018">
    <property type="protein sequence ID" value="RRJ90293.1"/>
    <property type="molecule type" value="Genomic_DNA"/>
</dbReference>
<dbReference type="AlphaFoldDB" id="A0A3P3WCG7"/>
<reference evidence="1 2" key="1">
    <citation type="submission" date="2018-11" db="EMBL/GenBank/DDBJ databases">
        <title>Flavobacterium sp. nov., YIM 102701-2 draft genome.</title>
        <authorList>
            <person name="Li G."/>
            <person name="Jiang Y."/>
        </authorList>
    </citation>
    <scope>NUCLEOTIDE SEQUENCE [LARGE SCALE GENOMIC DNA]</scope>
    <source>
        <strain evidence="1 2">YIM 102701-2</strain>
    </source>
</reference>
<dbReference type="Gene3D" id="3.90.75.20">
    <property type="match status" value="1"/>
</dbReference>
<evidence type="ECO:0000313" key="2">
    <source>
        <dbReference type="Proteomes" id="UP000275719"/>
    </source>
</evidence>
<evidence type="ECO:0000313" key="1">
    <source>
        <dbReference type="EMBL" id="RRJ90293.1"/>
    </source>
</evidence>
<accession>A0A3P3WCG7</accession>
<gene>
    <name evidence="1" type="ORF">EG240_09305</name>
</gene>
<keyword evidence="2" id="KW-1185">Reference proteome</keyword>
<comment type="caution">
    <text evidence="1">The sequence shown here is derived from an EMBL/GenBank/DDBJ whole genome shotgun (WGS) entry which is preliminary data.</text>
</comment>
<dbReference type="RefSeq" id="WP_125019121.1">
    <property type="nucleotide sequence ID" value="NZ_RQVQ01000018.1"/>
</dbReference>
<organism evidence="1 2">
    <name type="scientific">Paenimyroides tangerinum</name>
    <dbReference type="NCBI Taxonomy" id="2488728"/>
    <lineage>
        <taxon>Bacteria</taxon>
        <taxon>Pseudomonadati</taxon>
        <taxon>Bacteroidota</taxon>
        <taxon>Flavobacteriia</taxon>
        <taxon>Flavobacteriales</taxon>
        <taxon>Flavobacteriaceae</taxon>
        <taxon>Paenimyroides</taxon>
    </lineage>
</organism>
<proteinExistence type="predicted"/>